<dbReference type="Proteomes" id="UP000324159">
    <property type="component" value="Unassembled WGS sequence"/>
</dbReference>
<sequence length="225" mass="23855">MRKPILLLLALLLVSSPVVAGEKESQTVRDATEVVQEIMKIPEKGIPPAMLRSAHAVAIIPGMIKAGFIVGGKYGRGVLVLKKNGDWKAPVFVRMIGGSFGWQIGAQSTDVVLVFMSEKSVSDVFSGKITLGADAAVAAGPVGRRVEGATDIKLRSEIYSYSRSRGLFAGVSLEGASLDIDHAADGLFYGREGIMPQSIVKRSVTSLPVPARRLLDALRQAAAGR</sequence>
<dbReference type="PANTHER" id="PTHR15629">
    <property type="entry name" value="SH3YL1 PROTEIN"/>
    <property type="match status" value="1"/>
</dbReference>
<dbReference type="EMBL" id="VNIB01000007">
    <property type="protein sequence ID" value="TYO98263.1"/>
    <property type="molecule type" value="Genomic_DNA"/>
</dbReference>
<keyword evidence="4" id="KW-1185">Reference proteome</keyword>
<evidence type="ECO:0000313" key="4">
    <source>
        <dbReference type="Proteomes" id="UP000324159"/>
    </source>
</evidence>
<dbReference type="OrthoDB" id="9782434at2"/>
<dbReference type="Pfam" id="PF04366">
    <property type="entry name" value="Ysc84"/>
    <property type="match status" value="1"/>
</dbReference>
<feature type="domain" description="Ysc84 actin-binding" evidence="2">
    <location>
        <begin position="97"/>
        <end position="221"/>
    </location>
</feature>
<feature type="chain" id="PRO_5022709398" evidence="1">
    <location>
        <begin position="21"/>
        <end position="225"/>
    </location>
</feature>
<name>A0A5D3WL75_9BACT</name>
<dbReference type="CDD" id="cd11524">
    <property type="entry name" value="SYLF"/>
    <property type="match status" value="1"/>
</dbReference>
<keyword evidence="1" id="KW-0732">Signal</keyword>
<comment type="caution">
    <text evidence="3">The sequence shown here is derived from an EMBL/GenBank/DDBJ whole genome shotgun (WGS) entry which is preliminary data.</text>
</comment>
<proteinExistence type="predicted"/>
<dbReference type="RefSeq" id="WP_148896033.1">
    <property type="nucleotide sequence ID" value="NZ_VNIB01000007.1"/>
</dbReference>
<evidence type="ECO:0000313" key="3">
    <source>
        <dbReference type="EMBL" id="TYO98263.1"/>
    </source>
</evidence>
<evidence type="ECO:0000256" key="1">
    <source>
        <dbReference type="SAM" id="SignalP"/>
    </source>
</evidence>
<dbReference type="InterPro" id="IPR007461">
    <property type="entry name" value="Ysc84_actin-binding"/>
</dbReference>
<protein>
    <submittedName>
        <fullName evidence="3">Lipid-binding SYLF domain-containing protein</fullName>
    </submittedName>
</protein>
<gene>
    <name evidence="3" type="ORF">EDC39_10758</name>
</gene>
<dbReference type="InterPro" id="IPR051702">
    <property type="entry name" value="SH3_domain_YSC84-like"/>
</dbReference>
<accession>A0A5D3WL75</accession>
<dbReference type="PANTHER" id="PTHR15629:SF2">
    <property type="entry name" value="SH3 DOMAIN-CONTAINING YSC84-LIKE PROTEIN 1"/>
    <property type="match status" value="1"/>
</dbReference>
<dbReference type="GO" id="GO:0035091">
    <property type="term" value="F:phosphatidylinositol binding"/>
    <property type="evidence" value="ECO:0007669"/>
    <property type="project" value="TreeGrafter"/>
</dbReference>
<dbReference type="AlphaFoldDB" id="A0A5D3WL75"/>
<organism evidence="3 4">
    <name type="scientific">Geothermobacter ehrlichii</name>
    <dbReference type="NCBI Taxonomy" id="213224"/>
    <lineage>
        <taxon>Bacteria</taxon>
        <taxon>Pseudomonadati</taxon>
        <taxon>Thermodesulfobacteriota</taxon>
        <taxon>Desulfuromonadia</taxon>
        <taxon>Desulfuromonadales</taxon>
        <taxon>Geothermobacteraceae</taxon>
        <taxon>Geothermobacter</taxon>
    </lineage>
</organism>
<feature type="signal peptide" evidence="1">
    <location>
        <begin position="1"/>
        <end position="20"/>
    </location>
</feature>
<reference evidence="3 4" key="1">
    <citation type="submission" date="2019-07" db="EMBL/GenBank/DDBJ databases">
        <title>Genomic Encyclopedia of Type Strains, Phase IV (KMG-IV): sequencing the most valuable type-strain genomes for metagenomic binning, comparative biology and taxonomic classification.</title>
        <authorList>
            <person name="Goeker M."/>
        </authorList>
    </citation>
    <scope>NUCLEOTIDE SEQUENCE [LARGE SCALE GENOMIC DNA]</scope>
    <source>
        <strain evidence="3 4">SS015</strain>
    </source>
</reference>
<evidence type="ECO:0000259" key="2">
    <source>
        <dbReference type="Pfam" id="PF04366"/>
    </source>
</evidence>